<evidence type="ECO:0000256" key="8">
    <source>
        <dbReference type="SAM" id="Phobius"/>
    </source>
</evidence>
<dbReference type="PANTHER" id="PTHR47540">
    <property type="entry name" value="THIAMINE REPRESSIBLE GENES REGULATORY PROTEIN THI5"/>
    <property type="match status" value="1"/>
</dbReference>
<comment type="subcellular location">
    <subcellularLocation>
        <location evidence="1">Nucleus</location>
    </subcellularLocation>
</comment>
<dbReference type="SMART" id="SM00906">
    <property type="entry name" value="Fungal_trans"/>
    <property type="match status" value="1"/>
</dbReference>
<feature type="compositionally biased region" description="Polar residues" evidence="7">
    <location>
        <begin position="29"/>
        <end position="42"/>
    </location>
</feature>
<dbReference type="EMBL" id="KV453913">
    <property type="protein sequence ID" value="ODV78655.1"/>
    <property type="molecule type" value="Genomic_DNA"/>
</dbReference>
<dbReference type="GO" id="GO:0008270">
    <property type="term" value="F:zinc ion binding"/>
    <property type="evidence" value="ECO:0007669"/>
    <property type="project" value="InterPro"/>
</dbReference>
<accession>A0A1E4SGR1</accession>
<keyword evidence="11" id="KW-1185">Reference proteome</keyword>
<evidence type="ECO:0000259" key="9">
    <source>
        <dbReference type="PROSITE" id="PS50048"/>
    </source>
</evidence>
<dbReference type="GO" id="GO:0006351">
    <property type="term" value="P:DNA-templated transcription"/>
    <property type="evidence" value="ECO:0007669"/>
    <property type="project" value="InterPro"/>
</dbReference>
<dbReference type="Pfam" id="PF04082">
    <property type="entry name" value="Fungal_trans"/>
    <property type="match status" value="1"/>
</dbReference>
<keyword evidence="8" id="KW-0812">Transmembrane</keyword>
<keyword evidence="8" id="KW-1133">Transmembrane helix</keyword>
<dbReference type="GO" id="GO:0045944">
    <property type="term" value="P:positive regulation of transcription by RNA polymerase II"/>
    <property type="evidence" value="ECO:0007669"/>
    <property type="project" value="TreeGrafter"/>
</dbReference>
<keyword evidence="6" id="KW-0539">Nucleus</keyword>
<evidence type="ECO:0000256" key="1">
    <source>
        <dbReference type="ARBA" id="ARBA00004123"/>
    </source>
</evidence>
<dbReference type="InterPro" id="IPR007219">
    <property type="entry name" value="XnlR_reg_dom"/>
</dbReference>
<evidence type="ECO:0000256" key="5">
    <source>
        <dbReference type="ARBA" id="ARBA00023163"/>
    </source>
</evidence>
<dbReference type="Proteomes" id="UP000094285">
    <property type="component" value="Unassembled WGS sequence"/>
</dbReference>
<gene>
    <name evidence="10" type="ORF">CANTADRAFT_53337</name>
</gene>
<feature type="domain" description="Zn(2)-C6 fungal-type" evidence="9">
    <location>
        <begin position="70"/>
        <end position="99"/>
    </location>
</feature>
<keyword evidence="2" id="KW-0479">Metal-binding</keyword>
<dbReference type="GO" id="GO:0043565">
    <property type="term" value="F:sequence-specific DNA binding"/>
    <property type="evidence" value="ECO:0007669"/>
    <property type="project" value="TreeGrafter"/>
</dbReference>
<evidence type="ECO:0000256" key="4">
    <source>
        <dbReference type="ARBA" id="ARBA00023125"/>
    </source>
</evidence>
<dbReference type="PROSITE" id="PS00463">
    <property type="entry name" value="ZN2_CY6_FUNGAL_1"/>
    <property type="match status" value="1"/>
</dbReference>
<name>A0A1E4SGR1_9ASCO</name>
<keyword evidence="5" id="KW-0804">Transcription</keyword>
<sequence>MPGNGGYLARQWPQAPLQPINHTHKPSVGGSNSLYGGTASQEGQEDERESVSQAAGATASGRARMRVSKACDRCRTQKIKCSGTSPCVTCVKLKKECSYSSTYGMEKGRSPDGDGDQQGYKRRRTREAPIFGLPVVNRGLDKQYVDHLENRVQYLESLLAANSNSTFKTPDTHREPPLTLLSASSKWRFSRRHQNLLTAELCNQMYLNLSEESQSLVTMPRMQYFGWNMSGCNYLSPEDLPNMPEYTLDIDCDALIDYYLDEVNPLFSILHETVFREQVEAYDKLLKEQLTLNKNVNDRESKTNQTRLFSAILYLVYAISIRFMEMGKPRGPSLAMLKLEEQFFRYGYRVVSIISFEWESFELIQCWCLIALYLRVTHRQTSAYHAMGQAILTSHSMGIGQNISKLKEATPYEVLKAKRVFWTVYTMDRLFGMQTGRYEGYSGQDTVRPFPSMVFKKEAIGDDWLTPAAFATIHLARIANFIHTTKHDEPGPVKYQQINKELAIMEEWFNENGYNNDDIFAEPEIPEEHDPADKKRPRYARVKKISPLIKTQVKLHFYDIVLSVHGKLVFNYLGKKIESEGLLIDMVVDACDGIVKLLTKCQKAGKLFVPWYQQLLLLFNVGIYAITLINGGICIMQARTILKGCIQLCSALKKASVRDESSRKVIIKERFKMAKECLWALKMANRMLSLRLQEDVKILGNIGIDHGSSDVNIQMFSQLGLNHERTNKRKQPQDDEFSALLKKQLHRSDGNMPLGDGMDPQQYSNQEHTPSSTTSLDQNGYPDQSGMLGTPEGGEGQGMNEVDYMLGNLQWFDQWMDFNYEFDDTGNLVQ</sequence>
<protein>
    <recommendedName>
        <fullName evidence="9">Zn(2)-C6 fungal-type domain-containing protein</fullName>
    </recommendedName>
</protein>
<evidence type="ECO:0000256" key="2">
    <source>
        <dbReference type="ARBA" id="ARBA00022723"/>
    </source>
</evidence>
<dbReference type="STRING" id="984487.A0A1E4SGR1"/>
<keyword evidence="3" id="KW-0805">Transcription regulation</keyword>
<feature type="transmembrane region" description="Helical" evidence="8">
    <location>
        <begin position="615"/>
        <end position="638"/>
    </location>
</feature>
<evidence type="ECO:0000256" key="6">
    <source>
        <dbReference type="ARBA" id="ARBA00023242"/>
    </source>
</evidence>
<dbReference type="Gene3D" id="4.10.240.10">
    <property type="entry name" value="Zn(2)-C6 fungal-type DNA-binding domain"/>
    <property type="match status" value="1"/>
</dbReference>
<dbReference type="PROSITE" id="PS50048">
    <property type="entry name" value="ZN2_CY6_FUNGAL_2"/>
    <property type="match status" value="1"/>
</dbReference>
<dbReference type="InterPro" id="IPR001138">
    <property type="entry name" value="Zn2Cys6_DnaBD"/>
</dbReference>
<dbReference type="InterPro" id="IPR036864">
    <property type="entry name" value="Zn2-C6_fun-type_DNA-bd_sf"/>
</dbReference>
<keyword evidence="8" id="KW-0472">Membrane</keyword>
<reference evidence="11" key="1">
    <citation type="submission" date="2016-05" db="EMBL/GenBank/DDBJ databases">
        <title>Comparative genomics of biotechnologically important yeasts.</title>
        <authorList>
            <consortium name="DOE Joint Genome Institute"/>
            <person name="Riley R."/>
            <person name="Haridas S."/>
            <person name="Wolfe K.H."/>
            <person name="Lopes M.R."/>
            <person name="Hittinger C.T."/>
            <person name="Goker M."/>
            <person name="Salamov A."/>
            <person name="Wisecaver J."/>
            <person name="Long T.M."/>
            <person name="Aerts A.L."/>
            <person name="Barry K."/>
            <person name="Choi C."/>
            <person name="Clum A."/>
            <person name="Coughlan A.Y."/>
            <person name="Deshpande S."/>
            <person name="Douglass A.P."/>
            <person name="Hanson S.J."/>
            <person name="Klenk H.-P."/>
            <person name="Labutti K."/>
            <person name="Lapidus A."/>
            <person name="Lindquist E."/>
            <person name="Lipzen A."/>
            <person name="Meier-Kolthoff J.P."/>
            <person name="Ohm R.A."/>
            <person name="Otillar R.P."/>
            <person name="Pangilinan J."/>
            <person name="Peng Y."/>
            <person name="Rokas A."/>
            <person name="Rosa C.A."/>
            <person name="Scheuner C."/>
            <person name="Sibirny A.A."/>
            <person name="Slot J.C."/>
            <person name="Stielow J.B."/>
            <person name="Sun H."/>
            <person name="Kurtzman C.P."/>
            <person name="Blackwell M."/>
            <person name="Grigoriev I.V."/>
            <person name="Jeffries T.W."/>
        </authorList>
    </citation>
    <scope>NUCLEOTIDE SEQUENCE [LARGE SCALE GENOMIC DNA]</scope>
    <source>
        <strain evidence="11">NRRL Y-17324</strain>
    </source>
</reference>
<dbReference type="PANTHER" id="PTHR47540:SF2">
    <property type="entry name" value="ZN(II)2CYS6 TRANSCRIPTION FACTOR (EUROFUNG)"/>
    <property type="match status" value="1"/>
</dbReference>
<evidence type="ECO:0000313" key="10">
    <source>
        <dbReference type="EMBL" id="ODV78655.1"/>
    </source>
</evidence>
<dbReference type="SMART" id="SM00066">
    <property type="entry name" value="GAL4"/>
    <property type="match status" value="1"/>
</dbReference>
<dbReference type="InterPro" id="IPR051711">
    <property type="entry name" value="Stress_Response_Reg"/>
</dbReference>
<dbReference type="SUPFAM" id="SSF57701">
    <property type="entry name" value="Zn2/Cys6 DNA-binding domain"/>
    <property type="match status" value="1"/>
</dbReference>
<evidence type="ECO:0000256" key="7">
    <source>
        <dbReference type="SAM" id="MobiDB-lite"/>
    </source>
</evidence>
<feature type="compositionally biased region" description="Polar residues" evidence="7">
    <location>
        <begin position="761"/>
        <end position="782"/>
    </location>
</feature>
<dbReference type="GeneID" id="30984331"/>
<organism evidence="10 11">
    <name type="scientific">Suhomyces tanzawaensis NRRL Y-17324</name>
    <dbReference type="NCBI Taxonomy" id="984487"/>
    <lineage>
        <taxon>Eukaryota</taxon>
        <taxon>Fungi</taxon>
        <taxon>Dikarya</taxon>
        <taxon>Ascomycota</taxon>
        <taxon>Saccharomycotina</taxon>
        <taxon>Pichiomycetes</taxon>
        <taxon>Debaryomycetaceae</taxon>
        <taxon>Suhomyces</taxon>
    </lineage>
</organism>
<keyword evidence="4" id="KW-0238">DNA-binding</keyword>
<dbReference type="GO" id="GO:0000981">
    <property type="term" value="F:DNA-binding transcription factor activity, RNA polymerase II-specific"/>
    <property type="evidence" value="ECO:0007669"/>
    <property type="project" value="InterPro"/>
</dbReference>
<dbReference type="Pfam" id="PF00172">
    <property type="entry name" value="Zn_clus"/>
    <property type="match status" value="1"/>
</dbReference>
<dbReference type="CDD" id="cd00067">
    <property type="entry name" value="GAL4"/>
    <property type="match status" value="1"/>
</dbReference>
<dbReference type="RefSeq" id="XP_020063777.1">
    <property type="nucleotide sequence ID" value="XM_020210195.1"/>
</dbReference>
<evidence type="ECO:0000313" key="11">
    <source>
        <dbReference type="Proteomes" id="UP000094285"/>
    </source>
</evidence>
<dbReference type="OrthoDB" id="4064873at2759"/>
<dbReference type="CDD" id="cd12148">
    <property type="entry name" value="fungal_TF_MHR"/>
    <property type="match status" value="1"/>
</dbReference>
<feature type="region of interest" description="Disordered" evidence="7">
    <location>
        <begin position="748"/>
        <end position="800"/>
    </location>
</feature>
<dbReference type="AlphaFoldDB" id="A0A1E4SGR1"/>
<dbReference type="GO" id="GO:0005634">
    <property type="term" value="C:nucleus"/>
    <property type="evidence" value="ECO:0007669"/>
    <property type="project" value="UniProtKB-SubCell"/>
</dbReference>
<evidence type="ECO:0000256" key="3">
    <source>
        <dbReference type="ARBA" id="ARBA00023015"/>
    </source>
</evidence>
<feature type="region of interest" description="Disordered" evidence="7">
    <location>
        <begin position="1"/>
        <end position="62"/>
    </location>
</feature>
<proteinExistence type="predicted"/>